<gene>
    <name evidence="4" type="ORF">CHRIB12_LOCUS8696</name>
</gene>
<dbReference type="GO" id="GO:0004713">
    <property type="term" value="F:protein tyrosine kinase activity"/>
    <property type="evidence" value="ECO:0007669"/>
    <property type="project" value="InterPro"/>
</dbReference>
<dbReference type="GO" id="GO:0005524">
    <property type="term" value="F:ATP binding"/>
    <property type="evidence" value="ECO:0007669"/>
    <property type="project" value="UniProtKB-UniRule"/>
</dbReference>
<feature type="coiled-coil region" evidence="2">
    <location>
        <begin position="833"/>
        <end position="860"/>
    </location>
</feature>
<organism evidence="4 5">
    <name type="scientific">Rhizophagus irregularis</name>
    <dbReference type="NCBI Taxonomy" id="588596"/>
    <lineage>
        <taxon>Eukaryota</taxon>
        <taxon>Fungi</taxon>
        <taxon>Fungi incertae sedis</taxon>
        <taxon>Mucoromycota</taxon>
        <taxon>Glomeromycotina</taxon>
        <taxon>Glomeromycetes</taxon>
        <taxon>Glomerales</taxon>
        <taxon>Glomeraceae</taxon>
        <taxon>Rhizophagus</taxon>
    </lineage>
</organism>
<evidence type="ECO:0000313" key="4">
    <source>
        <dbReference type="EMBL" id="CAB5361431.1"/>
    </source>
</evidence>
<dbReference type="OrthoDB" id="2346001at2759"/>
<comment type="caution">
    <text evidence="4">The sequence shown here is derived from an EMBL/GenBank/DDBJ whole genome shotgun (WGS) entry which is preliminary data.</text>
</comment>
<dbReference type="InterPro" id="IPR051681">
    <property type="entry name" value="Ser/Thr_Kinases-Pseudokinases"/>
</dbReference>
<keyword evidence="2" id="KW-0175">Coiled coil</keyword>
<dbReference type="InterPro" id="IPR000719">
    <property type="entry name" value="Prot_kinase_dom"/>
</dbReference>
<feature type="domain" description="Protein kinase" evidence="3">
    <location>
        <begin position="32"/>
        <end position="308"/>
    </location>
</feature>
<dbReference type="VEuPathDB" id="FungiDB:RhiirFUN_018959"/>
<protein>
    <recommendedName>
        <fullName evidence="3">Protein kinase domain-containing protein</fullName>
    </recommendedName>
</protein>
<feature type="domain" description="Protein kinase" evidence="3">
    <location>
        <begin position="492"/>
        <end position="778"/>
    </location>
</feature>
<dbReference type="InterPro" id="IPR008266">
    <property type="entry name" value="Tyr_kinase_AS"/>
</dbReference>
<dbReference type="InterPro" id="IPR001245">
    <property type="entry name" value="Ser-Thr/Tyr_kinase_cat_dom"/>
</dbReference>
<keyword evidence="1" id="KW-0067">ATP-binding</keyword>
<dbReference type="PROSITE" id="PS50011">
    <property type="entry name" value="PROTEIN_KINASE_DOM"/>
    <property type="match status" value="3"/>
</dbReference>
<feature type="domain" description="Protein kinase" evidence="3">
    <location>
        <begin position="993"/>
        <end position="1299"/>
    </location>
</feature>
<dbReference type="GO" id="GO:0004674">
    <property type="term" value="F:protein serine/threonine kinase activity"/>
    <property type="evidence" value="ECO:0007669"/>
    <property type="project" value="TreeGrafter"/>
</dbReference>
<sequence length="1495" mass="170939">MSNITETSNIDNEWLEKSVSDGRIRYYEASDFKDIKPIGRGSFGDVFRANWRNISFALKSFNDEQTLKEIVKELKMQQNVDSHENILRFYGITKFETNSTYQAIKYSLVLEYADGGTLRAYLKKHFNELNWDDKYQLASQLANAVEFIHECDIIHRDLHSHNILIHYDVSLALAILNGRRENVIDGTPSAYSNLYKECWKCEPDERPNIQKVVLTLKSIISPENNDIIMDNNNEEIDNCEMDKLASESYESFDDCALNDISSLIDVSIGSISSQSIIPNKVRIDDKAYSAKFSLETIINLGESVEPYLPLIIAATSLIKQTVEAFEYAQYNKRSCAVLVERVQAAEVALNHCKQGNEKNFCKKAYYSSFERFVAILEEIKGFIQDVAHLSGYRKFISNDIIKVRFQQLITDFDSIVSDLQLIMFIANEEKRKKDIDTLQKDINEMTRFLEKINGGVTTSDKKINNIFEYIITLKGKSSEKGFNPIINRIDSNELKEPIGGSQPVVSSRNKHEIHKKLYRGQDVACKLIAEEQNKSDKSDKSPETVPPISSRVHAELAILSNLEKCDYIINFHGLCEKDGSVLGVFGWAENGNLRELYEKFDIEWPRKLTIAINICRGIIFLHGCQILHRDIRCENILITENLEPKISNFEYTYALQANTSDIRQITQIIRWLAPEKMNSKKGEEGNVPYTIQCEIFSFGMLLWELAFQKVPYIDMEISEIQNHVLSGKREHLNFPLSSYGVEKEYGNIIKAAWLSDPSLRPELNYLFDVLEDLSSTFISEDSNRGLNPKDTIVDTSKFAEAVGPYLPLITAVASFTQQIVKAYESAQYNKKSCAALIERVQAAEVAVQALNRRRQENEKNFRNQSYYYNFERFVAILREIKGFVQDVTHLSGYRKFISSVHIKERFQQLITDFDSVVADLRLAMVIANEDERRSDIAMLQEDIDEMTKFLEKIEGGVTTIDKKISNVLEHISTLISKSFEKGFNPIINKIDPNELKEPVGGSQPVVSSRNKHKIHKKLYRGQDAACKLIAEEQNKSADKSSETVSPILNRVYAESAILSNLGKCDYIINFHGLCEKDGSVLGVFGWAENGNLRELYGRYEIEWPRKLKIALNICRGIIFLHGCQILHHDIRCENILITENLEPKISNFKYSRAIQANTTNIGNITQIVRWLAPEKMNSKKIQTEIAAAVSAAQQAPKKDEGKKDDYYIPYTIQCEIFSFGMLLWELAFQRFPYKDMEISEIQKHVLSGKREHLNFPFSSYGVEKEYGNIIKAAWQSDPSLRPELSYLFNDLENLSSPLLSDPPRRLNPKRSEMEITPIELPPGDTDDFDLDQIDFILPMMKLEDGISAHKIGDRKKAFDCFEKHAEINNKVAKYWLGYYYWEGYVVDKNLGKAAELFKEAADKGQPDAQLRYAFALSDKNSPLKFNLEDFVKYLTMAAYNGNAAAQFNLGDLYFNGKLGISKDEEKGLSYLKLAAIKGQPKARAMLDKLKINYFV</sequence>
<dbReference type="Proteomes" id="UP000684084">
    <property type="component" value="Unassembled WGS sequence"/>
</dbReference>
<evidence type="ECO:0000313" key="5">
    <source>
        <dbReference type="Proteomes" id="UP000684084"/>
    </source>
</evidence>
<dbReference type="VEuPathDB" id="FungiDB:RhiirFUN_018928"/>
<reference evidence="4" key="1">
    <citation type="submission" date="2020-05" db="EMBL/GenBank/DDBJ databases">
        <authorList>
            <person name="Rincon C."/>
            <person name="Sanders R I."/>
            <person name="Robbins C."/>
            <person name="Chaturvedi A."/>
        </authorList>
    </citation>
    <scope>NUCLEOTIDE SEQUENCE</scope>
    <source>
        <strain evidence="4">CHB12</strain>
    </source>
</reference>
<feature type="binding site" evidence="1">
    <location>
        <position position="59"/>
    </location>
    <ligand>
        <name>ATP</name>
        <dbReference type="ChEBI" id="CHEBI:30616"/>
    </ligand>
</feature>
<dbReference type="InterPro" id="IPR059179">
    <property type="entry name" value="MLKL-like_MCAfunc"/>
</dbReference>
<dbReference type="PANTHER" id="PTHR44329">
    <property type="entry name" value="SERINE/THREONINE-PROTEIN KINASE TNNI3K-RELATED"/>
    <property type="match status" value="1"/>
</dbReference>
<evidence type="ECO:0000259" key="3">
    <source>
        <dbReference type="PROSITE" id="PS50011"/>
    </source>
</evidence>
<accession>A0A915Z5L5</accession>
<dbReference type="InterPro" id="IPR054000">
    <property type="entry name" value="MLKL_N"/>
</dbReference>
<dbReference type="Pfam" id="PF07714">
    <property type="entry name" value="PK_Tyr_Ser-Thr"/>
    <property type="match status" value="4"/>
</dbReference>
<dbReference type="Pfam" id="PF22215">
    <property type="entry name" value="MLKL_N"/>
    <property type="match status" value="1"/>
</dbReference>
<name>A0A915Z5L5_9GLOM</name>
<dbReference type="InterPro" id="IPR020635">
    <property type="entry name" value="Tyr_kinase_cat_dom"/>
</dbReference>
<proteinExistence type="predicted"/>
<keyword evidence="1" id="KW-0547">Nucleotide-binding</keyword>
<evidence type="ECO:0000256" key="2">
    <source>
        <dbReference type="SAM" id="Coils"/>
    </source>
</evidence>
<dbReference type="EMBL" id="CAGKOT010000016">
    <property type="protein sequence ID" value="CAB5361431.1"/>
    <property type="molecule type" value="Genomic_DNA"/>
</dbReference>
<evidence type="ECO:0000256" key="1">
    <source>
        <dbReference type="PROSITE-ProRule" id="PRU10141"/>
    </source>
</evidence>
<dbReference type="InterPro" id="IPR017441">
    <property type="entry name" value="Protein_kinase_ATP_BS"/>
</dbReference>
<dbReference type="PROSITE" id="PS00107">
    <property type="entry name" value="PROTEIN_KINASE_ATP"/>
    <property type="match status" value="1"/>
</dbReference>
<dbReference type="Pfam" id="PF08238">
    <property type="entry name" value="Sel1"/>
    <property type="match status" value="2"/>
</dbReference>
<dbReference type="SMART" id="SM00219">
    <property type="entry name" value="TyrKc"/>
    <property type="match status" value="1"/>
</dbReference>
<dbReference type="PROSITE" id="PS00109">
    <property type="entry name" value="PROTEIN_KINASE_TYR"/>
    <property type="match status" value="2"/>
</dbReference>
<dbReference type="CDD" id="cd21037">
    <property type="entry name" value="MLKL_NTD"/>
    <property type="match status" value="2"/>
</dbReference>
<dbReference type="InterPro" id="IPR006597">
    <property type="entry name" value="Sel1-like"/>
</dbReference>
<dbReference type="SMART" id="SM00671">
    <property type="entry name" value="SEL1"/>
    <property type="match status" value="2"/>
</dbReference>